<feature type="compositionally biased region" description="Polar residues" evidence="2">
    <location>
        <begin position="598"/>
        <end position="612"/>
    </location>
</feature>
<gene>
    <name evidence="3" type="primary">Contig3562.g3800</name>
    <name evidence="3" type="ORF">STYLEM_8448</name>
</gene>
<keyword evidence="1" id="KW-0175">Coiled coil</keyword>
<evidence type="ECO:0000256" key="1">
    <source>
        <dbReference type="SAM" id="Coils"/>
    </source>
</evidence>
<proteinExistence type="predicted"/>
<evidence type="ECO:0000256" key="2">
    <source>
        <dbReference type="SAM" id="MobiDB-lite"/>
    </source>
</evidence>
<feature type="region of interest" description="Disordered" evidence="2">
    <location>
        <begin position="378"/>
        <end position="416"/>
    </location>
</feature>
<accession>A0A078AB10</accession>
<reference evidence="3 4" key="1">
    <citation type="submission" date="2014-06" db="EMBL/GenBank/DDBJ databases">
        <authorList>
            <person name="Swart Estienne"/>
        </authorList>
    </citation>
    <scope>NUCLEOTIDE SEQUENCE [LARGE SCALE GENOMIC DNA]</scope>
    <source>
        <strain evidence="3 4">130c</strain>
    </source>
</reference>
<keyword evidence="4" id="KW-1185">Reference proteome</keyword>
<dbReference type="Proteomes" id="UP000039865">
    <property type="component" value="Unassembled WGS sequence"/>
</dbReference>
<name>A0A078AB10_STYLE</name>
<dbReference type="EMBL" id="CCKQ01008020">
    <property type="protein sequence ID" value="CDW79460.1"/>
    <property type="molecule type" value="Genomic_DNA"/>
</dbReference>
<evidence type="ECO:0000313" key="4">
    <source>
        <dbReference type="Proteomes" id="UP000039865"/>
    </source>
</evidence>
<sequence length="827" mass="93830">MSKKNSVALFCETQCSDEEDDEDYIDRLIKKKGPDALNSLLKDQDYFESEADKEEIVELRDSLLPPASVTSSQISNSKDLVNHTNSDKEILFNNKNHQYSEQQLPPHLQPQLDDYKTPKNIMMGYHKRKQTGQQELSDSNYSGVNISWNILNHQKSNNFTHSSINLISQKHDSTNSFPQDQDFGQNMPNQLPDLEHQDTIVRQPSSTSNISLNSDAFLISINNAIHYFNNSTISPKPKPTQKEAPLQLKQQDSLQKQLINENEELKKQIGQLHNKLLTLQGQNKTQKKELQNQINIQQNQIQILMQNDKTKEIEKLEAKIERMRNKLDMSAKLLIQEKQEKEHLNIAYKRYISKLDSERSDHEKMNIILSGQSFLSSSSGNAPHISQRRSPSPHVNPLQTNSYLRSSGGNDYAPDMSSQLINDLRRELEKKDKEIHYYKNQHSTPQQILTSSVHLNSDENVLDDFEDDIDHPGGSSNTHHGYRYREEEQNIQYHQSNNITGPHQFYQITNNSAQNDFTPYKLSASTAATNLSNNFKKTYQNEQKQAVRRNQINNNQFYSYEKRSQSPLMNSNHTQISSHIPTNSSNFSQINFADRTHSPQQLSQAFKTQQNPGPGGAFKHRKISTNHHSTQQQHHQSKYNQLASSSYSSSSHSHHHNNQYISNSKPDGSFLKQHNNMMLAQGNIKNINALKSSHQSPQTLVQKQLKSGKQSQLVSQSLAFQVASSNKYPSNIISGDQSLRIARGSNDSSINGIVGNVRMVDPSTKNKFPKSRRIQQQQSAYMLTSSSGGGPPSKTMIGSSGMINHHPLMSAPAFNGDEPGASDFEDM</sequence>
<evidence type="ECO:0000313" key="3">
    <source>
        <dbReference type="EMBL" id="CDW79460.1"/>
    </source>
</evidence>
<organism evidence="3 4">
    <name type="scientific">Stylonychia lemnae</name>
    <name type="common">Ciliate</name>
    <dbReference type="NCBI Taxonomy" id="5949"/>
    <lineage>
        <taxon>Eukaryota</taxon>
        <taxon>Sar</taxon>
        <taxon>Alveolata</taxon>
        <taxon>Ciliophora</taxon>
        <taxon>Intramacronucleata</taxon>
        <taxon>Spirotrichea</taxon>
        <taxon>Stichotrichia</taxon>
        <taxon>Sporadotrichida</taxon>
        <taxon>Oxytrichidae</taxon>
        <taxon>Stylonychinae</taxon>
        <taxon>Stylonychia</taxon>
    </lineage>
</organism>
<feature type="region of interest" description="Disordered" evidence="2">
    <location>
        <begin position="563"/>
        <end position="671"/>
    </location>
</feature>
<feature type="compositionally biased region" description="Polar residues" evidence="2">
    <location>
        <begin position="565"/>
        <end position="591"/>
    </location>
</feature>
<feature type="region of interest" description="Disordered" evidence="2">
    <location>
        <begin position="783"/>
        <end position="804"/>
    </location>
</feature>
<feature type="compositionally biased region" description="Polar residues" evidence="2">
    <location>
        <begin position="397"/>
        <end position="409"/>
    </location>
</feature>
<dbReference type="AlphaFoldDB" id="A0A078AB10"/>
<feature type="coiled-coil region" evidence="1">
    <location>
        <begin position="248"/>
        <end position="333"/>
    </location>
</feature>
<dbReference type="InParanoid" id="A0A078AB10"/>
<protein>
    <submittedName>
        <fullName evidence="3">Uncharacterized protein</fullName>
    </submittedName>
</protein>